<dbReference type="NCBIfam" id="TIGR00976">
    <property type="entry name" value="CocE_NonD"/>
    <property type="match status" value="1"/>
</dbReference>
<dbReference type="Gene3D" id="2.60.120.260">
    <property type="entry name" value="Galactose-binding domain-like"/>
    <property type="match status" value="1"/>
</dbReference>
<dbReference type="SMART" id="SM00939">
    <property type="entry name" value="PepX_C"/>
    <property type="match status" value="1"/>
</dbReference>
<reference evidence="4" key="1">
    <citation type="submission" date="2022-06" db="EMBL/GenBank/DDBJ databases">
        <title>Rothia sp. isolated from sandalwood seedling.</title>
        <authorList>
            <person name="Tuikhar N."/>
            <person name="Kirdat K."/>
            <person name="Thorat V."/>
            <person name="Swetha P."/>
            <person name="Padma S."/>
            <person name="Sundararaj R."/>
            <person name="Yadav A."/>
        </authorList>
    </citation>
    <scope>NUCLEOTIDE SEQUENCE</scope>
    <source>
        <strain evidence="4">AR01</strain>
    </source>
</reference>
<dbReference type="EMBL" id="JANAFB010000011">
    <property type="protein sequence ID" value="MCP3425627.1"/>
    <property type="molecule type" value="Genomic_DNA"/>
</dbReference>
<keyword evidence="5" id="KW-1185">Reference proteome</keyword>
<dbReference type="Pfam" id="PF08530">
    <property type="entry name" value="PepX_C"/>
    <property type="match status" value="1"/>
</dbReference>
<dbReference type="InterPro" id="IPR000383">
    <property type="entry name" value="Xaa-Pro-like_dom"/>
</dbReference>
<dbReference type="SUPFAM" id="SSF49785">
    <property type="entry name" value="Galactose-binding domain-like"/>
    <property type="match status" value="1"/>
</dbReference>
<dbReference type="InterPro" id="IPR029058">
    <property type="entry name" value="AB_hydrolase_fold"/>
</dbReference>
<feature type="compositionally biased region" description="Basic and acidic residues" evidence="2">
    <location>
        <begin position="672"/>
        <end position="681"/>
    </location>
</feature>
<dbReference type="SUPFAM" id="SSF53474">
    <property type="entry name" value="alpha/beta-Hydrolases"/>
    <property type="match status" value="1"/>
</dbReference>
<dbReference type="Pfam" id="PF02129">
    <property type="entry name" value="Peptidase_S15"/>
    <property type="match status" value="1"/>
</dbReference>
<feature type="compositionally biased region" description="Basic residues" evidence="2">
    <location>
        <begin position="661"/>
        <end position="671"/>
    </location>
</feature>
<dbReference type="RefSeq" id="WP_254165919.1">
    <property type="nucleotide sequence ID" value="NZ_JANAFB010000011.1"/>
</dbReference>
<dbReference type="PANTHER" id="PTHR43056:SF10">
    <property type="entry name" value="COCE_NOND FAMILY, PUTATIVE (AFU_ORTHOLOGUE AFUA_7G00600)-RELATED"/>
    <property type="match status" value="1"/>
</dbReference>
<name>A0A9X2HF44_9MICC</name>
<keyword evidence="1 4" id="KW-0378">Hydrolase</keyword>
<dbReference type="InterPro" id="IPR013736">
    <property type="entry name" value="Xaa-Pro_dipept_C"/>
</dbReference>
<feature type="region of interest" description="Disordered" evidence="2">
    <location>
        <begin position="622"/>
        <end position="717"/>
    </location>
</feature>
<dbReference type="AlphaFoldDB" id="A0A9X2HF44"/>
<feature type="domain" description="Xaa-Pro dipeptidyl-peptidase C-terminal" evidence="3">
    <location>
        <begin position="299"/>
        <end position="526"/>
    </location>
</feature>
<dbReference type="PANTHER" id="PTHR43056">
    <property type="entry name" value="PEPTIDASE S9 PROLYL OLIGOPEPTIDASE"/>
    <property type="match status" value="1"/>
</dbReference>
<sequence length="717" mass="78686">MRHIDTSADRYRRSPEHVTVVEHARIPLSDGTELAARIWLPASARENPAPAVLEYIPYRKNDMTAPRDLTIHPEFARAGYASIRVDLRGSGDSEGTMADEYAESELADGVEVLAWIGRQDWCSGRVGIIGKSWGGFNGLQLAARRPPELAAIITVCSTDDRYADDVHYNGGAIVGSEMLSWASTMLSYNARPADPKVVGEGWREDWFRRIDEGPDNIQDWLSHQRRDDYWKHGSVCEDHAAIQVPVLAVGGLLDEYRTTLFRLMENAEAPVHALLGPWAHNYPHQGAPGPAIDFIAEAVRWWDRWMLDVENGVESQPRLRAFIPESAPIGSDVEVRPGRWVAEQSWPSPRVPAEAWSAADAVVAGPRTLSSTATLGYTAGSWLQFGDAAAQPLDQAADDARSWTATWDPREEPLDVLGTPEVELTVRSSTDRGLLAVRLCDVAPDGESRLLTMGLFNLTHRDSHEHPEPLTPGEPVTVRFPLLATAHRFAPGHRVRVSVSASLWPIAWPTGTRTEVTVEGEPTLVLPVRERLDDEFSQPELRLPPAPPAVAMDSGGAPMERRLEADLVAGTATVTTYTDSWSVNHSDGLRYFDSETDSYSRAAGDPLSPVAECRRVVRLRRPAGEAPAGSQSSETGAAADAWPPAAEAWPPTAGASTGARARSRGAGRGRLGRGDPDDQPHVRRRVVVHRDQRAGGPRGRRDRQDPEHQLLDPRDLL</sequence>
<dbReference type="InterPro" id="IPR005674">
    <property type="entry name" value="CocE/Ser_esterase"/>
</dbReference>
<protein>
    <submittedName>
        <fullName evidence="4">CocE/NonD family hydrolase</fullName>
    </submittedName>
</protein>
<organism evidence="4 5">
    <name type="scientific">Rothia santali</name>
    <dbReference type="NCBI Taxonomy" id="2949643"/>
    <lineage>
        <taxon>Bacteria</taxon>
        <taxon>Bacillati</taxon>
        <taxon>Actinomycetota</taxon>
        <taxon>Actinomycetes</taxon>
        <taxon>Micrococcales</taxon>
        <taxon>Micrococcaceae</taxon>
        <taxon>Rothia</taxon>
    </lineage>
</organism>
<dbReference type="Gene3D" id="1.10.3020.10">
    <property type="entry name" value="alpha-amino acid ester hydrolase ( Helical cap domain)"/>
    <property type="match status" value="1"/>
</dbReference>
<evidence type="ECO:0000313" key="4">
    <source>
        <dbReference type="EMBL" id="MCP3425627.1"/>
    </source>
</evidence>
<dbReference type="GO" id="GO:0008239">
    <property type="term" value="F:dipeptidyl-peptidase activity"/>
    <property type="evidence" value="ECO:0007669"/>
    <property type="project" value="InterPro"/>
</dbReference>
<dbReference type="InterPro" id="IPR008979">
    <property type="entry name" value="Galactose-bd-like_sf"/>
</dbReference>
<comment type="caution">
    <text evidence="4">The sequence shown here is derived from an EMBL/GenBank/DDBJ whole genome shotgun (WGS) entry which is preliminary data.</text>
</comment>
<evidence type="ECO:0000256" key="2">
    <source>
        <dbReference type="SAM" id="MobiDB-lite"/>
    </source>
</evidence>
<accession>A0A9X2HF44</accession>
<proteinExistence type="predicted"/>
<gene>
    <name evidence="4" type="ORF">NBM05_06265</name>
</gene>
<evidence type="ECO:0000259" key="3">
    <source>
        <dbReference type="SMART" id="SM00939"/>
    </source>
</evidence>
<evidence type="ECO:0000256" key="1">
    <source>
        <dbReference type="ARBA" id="ARBA00022801"/>
    </source>
</evidence>
<feature type="compositionally biased region" description="Low complexity" evidence="2">
    <location>
        <begin position="634"/>
        <end position="660"/>
    </location>
</feature>
<feature type="compositionally biased region" description="Basic and acidic residues" evidence="2">
    <location>
        <begin position="702"/>
        <end position="717"/>
    </location>
</feature>
<dbReference type="Gene3D" id="3.40.50.1820">
    <property type="entry name" value="alpha/beta hydrolase"/>
    <property type="match status" value="1"/>
</dbReference>
<dbReference type="InterPro" id="IPR050585">
    <property type="entry name" value="Xaa-Pro_dipeptidyl-ppase/CocE"/>
</dbReference>
<evidence type="ECO:0000313" key="5">
    <source>
        <dbReference type="Proteomes" id="UP001139502"/>
    </source>
</evidence>
<dbReference type="Proteomes" id="UP001139502">
    <property type="component" value="Unassembled WGS sequence"/>
</dbReference>